<sequence>MATLVWRAASQRPSLTQGTLLFVYGRLHAPALIRPLSLSTRTTRSSVGFGRDTKPSFNPSLEQKRIVELCREGNVVVSARPGSGKTATAEAIVAAHQDARVAVITYSKRLQLETERRLDRYENCRVMTFHGMASLLFEEVIDNDSKLWQQRRKVLRGQLPQWGQAPFDILVLDEFQDCTDIIFWLCCSFIRANEQRRDGQPARLVVLGDERQSIYRFHGADSRYLTLTPDVLSPISPYLFSNVSLNQSFRLSKETVRFINQAFLGGDPYITSSKAGSKPIILRCNLFRKIHGLARELSILIKTYGPENTAILSPSVRTSAPLKRLTNVLSQDYGIPISVSINDDAPLDDRVINGKMCISTIHQFKGSERDLLIVLGVDSSYFPYFGRDLPDDRCPNEIFVALTRAKNQLVVVHDDTKKIMPFVSKKALYKTADIVNLGGGKQPKLPSPDPPGRPLECGLTLPESVGIRDMVRHIQDEPLDEVVTRHLDKRELSPPLPEDEHIRIRDVVLSDPQKGFYEFVSDLNGLVVVAALEQGALGTLRTLEAFDTDPRAMGEKPPLWSREHVSWLCHQACKYEAKLSGYLPRSLQMKNHAFDWIQPQDLVRARNRLQRELVFEAAKLQFEVRAQQTFRVEGQKTELRGRADIVVPSSAFGGSSGRNDDDESIDSVWEIKFVSQLSNEHFVQACTYTYLLAPTAGPLPRTLLYNVRNGEKWEMTPRNGREGLRQMVESVLRLKYTTAKETSSEEFLRMCAKARLDAWNESSRTASQLYR</sequence>
<dbReference type="EMBL" id="CM047941">
    <property type="protein sequence ID" value="KAI9903406.1"/>
    <property type="molecule type" value="Genomic_DNA"/>
</dbReference>
<proteinExistence type="predicted"/>
<evidence type="ECO:0000313" key="1">
    <source>
        <dbReference type="EMBL" id="KAI9903406.1"/>
    </source>
</evidence>
<comment type="caution">
    <text evidence="1">The sequence shown here is derived from an EMBL/GenBank/DDBJ whole genome shotgun (WGS) entry which is preliminary data.</text>
</comment>
<keyword evidence="2" id="KW-1185">Reference proteome</keyword>
<protein>
    <submittedName>
        <fullName evidence="1">Uncharacterized protein</fullName>
    </submittedName>
</protein>
<accession>A0ACC0VAG5</accession>
<dbReference type="Proteomes" id="UP001163324">
    <property type="component" value="Chromosome 2"/>
</dbReference>
<reference evidence="1" key="1">
    <citation type="submission" date="2022-10" db="EMBL/GenBank/DDBJ databases">
        <title>Complete Genome of Trichothecium roseum strain YXFP-22015, a Plant Pathogen Isolated from Citrus.</title>
        <authorList>
            <person name="Wang Y."/>
            <person name="Zhu L."/>
        </authorList>
    </citation>
    <scope>NUCLEOTIDE SEQUENCE</scope>
    <source>
        <strain evidence="1">YXFP-22015</strain>
    </source>
</reference>
<organism evidence="1 2">
    <name type="scientific">Trichothecium roseum</name>
    <dbReference type="NCBI Taxonomy" id="47278"/>
    <lineage>
        <taxon>Eukaryota</taxon>
        <taxon>Fungi</taxon>
        <taxon>Dikarya</taxon>
        <taxon>Ascomycota</taxon>
        <taxon>Pezizomycotina</taxon>
        <taxon>Sordariomycetes</taxon>
        <taxon>Hypocreomycetidae</taxon>
        <taxon>Hypocreales</taxon>
        <taxon>Hypocreales incertae sedis</taxon>
        <taxon>Trichothecium</taxon>
    </lineage>
</organism>
<gene>
    <name evidence="1" type="ORF">N3K66_002758</name>
</gene>
<name>A0ACC0VAG5_9HYPO</name>
<evidence type="ECO:0000313" key="2">
    <source>
        <dbReference type="Proteomes" id="UP001163324"/>
    </source>
</evidence>